<dbReference type="InterPro" id="IPR012341">
    <property type="entry name" value="6hp_glycosidase-like_sf"/>
</dbReference>
<organism evidence="2 3">
    <name type="scientific">Paenibacillus tundrae</name>
    <dbReference type="NCBI Taxonomy" id="528187"/>
    <lineage>
        <taxon>Bacteria</taxon>
        <taxon>Bacillati</taxon>
        <taxon>Bacillota</taxon>
        <taxon>Bacilli</taxon>
        <taxon>Bacillales</taxon>
        <taxon>Paenibacillaceae</taxon>
        <taxon>Paenibacillus</taxon>
    </lineage>
</organism>
<dbReference type="PRINTS" id="PR01950">
    <property type="entry name" value="LANCSUPER"/>
</dbReference>
<dbReference type="InterPro" id="IPR000719">
    <property type="entry name" value="Prot_kinase_dom"/>
</dbReference>
<evidence type="ECO:0000313" key="2">
    <source>
        <dbReference type="EMBL" id="MDQ0172332.1"/>
    </source>
</evidence>
<keyword evidence="3" id="KW-1185">Reference proteome</keyword>
<dbReference type="SMART" id="SM00220">
    <property type="entry name" value="S_TKc"/>
    <property type="match status" value="1"/>
</dbReference>
<dbReference type="CDD" id="cd04434">
    <property type="entry name" value="LanC_like"/>
    <property type="match status" value="1"/>
</dbReference>
<evidence type="ECO:0000259" key="1">
    <source>
        <dbReference type="PROSITE" id="PS50011"/>
    </source>
</evidence>
<dbReference type="EMBL" id="JAUSTI010000010">
    <property type="protein sequence ID" value="MDQ0172332.1"/>
    <property type="molecule type" value="Genomic_DNA"/>
</dbReference>
<gene>
    <name evidence="2" type="ORF">J2T19_003809</name>
</gene>
<dbReference type="SUPFAM" id="SSF158745">
    <property type="entry name" value="LanC-like"/>
    <property type="match status" value="1"/>
</dbReference>
<keyword evidence="2" id="KW-0418">Kinase</keyword>
<sequence>MKLASVTEKKDAYENALEHIIRDLPESIQWSNDGHWICFKPEELTLPAQGWKIHLSVIPVEGAELLHRITPILTTYGVMWKAVSSGLKLIETSNGSTPLPQTGKCVTIYARSDEQFMQLLEELNDCTKDLKGPSIPTDRAYQGSSCVFYRYGAFVDRFYYDRYSCAKVYAIQNPGGGLEEDRRTPGRYKPEWVEEPEELVRIQTQWKNENEATCNPSSSSNNEFGIRKIRVKRVLKKSGKGGVFLVSTSQNEQAVMKEAVHLMRVDGAGRSAHDYLNNEYHVLDLMKDTGYTPRPIDLFSFQQNRYLMLEYFESISLREYIHRRHVAADYNQAEFYRVSSEILDIVQQFHDKGIVINDLTPNNIVVLTDDGSVRLIDLELAYVKDSSSQAKPLTGHTPGYVLRGREHSQRSEYADDLYALGAVYYYMASSMDPYLKYRQSHLSAGKAYLDNLTHTQLRGLGSLGIEIMSGQYNELSEIRKQLARLYEQEKVDVSRSEPVPVSCINETDMTAEVVLHQAELMANKLHDSLDFSNPHQLYPENSMSKMFHPANFNFGWTGMAYGFHQLGEITQNRKYHQYAREVLEWLLSHTPYVPEETPESLYFGYGAVPWALALTAKALDDEPLLRIAEDLAVEMTRHDPVQTNISHGAAGLGLMLLEVHRHGGCAELLTRADELGGFILEQEKRTEDGLSMWEVKEKTDKKGHESFGFSHGIAGIGYFLLALADVTGRDEYYSAVRRIVHTLERTSYEGLHGVRLWPASPEKPDALWVHWCNGSAGIGRFLLTAAETLQDPVCYRLGQQAADAVAQSTIFASFGQCHGIAGNGDFLLMADRSFPGRYEAKLKEYTRSLHVLRSDRQEDLWMWPLEDMESFSPDYMTGYMGIYAFLLRRFYPAVSFEPVVYSGFDQNREVQVYDANIHS</sequence>
<dbReference type="SMART" id="SM01260">
    <property type="entry name" value="LANC_like"/>
    <property type="match status" value="1"/>
</dbReference>
<comment type="caution">
    <text evidence="2">The sequence shown here is derived from an EMBL/GenBank/DDBJ whole genome shotgun (WGS) entry which is preliminary data.</text>
</comment>
<keyword evidence="2" id="KW-0723">Serine/threonine-protein kinase</keyword>
<dbReference type="PANTHER" id="PTHR12736">
    <property type="entry name" value="LANC-LIKE PROTEIN"/>
    <property type="match status" value="1"/>
</dbReference>
<dbReference type="InterPro" id="IPR007822">
    <property type="entry name" value="LANC-like"/>
</dbReference>
<dbReference type="RefSeq" id="WP_307218403.1">
    <property type="nucleotide sequence ID" value="NZ_JAUSTI010000010.1"/>
</dbReference>
<dbReference type="InterPro" id="IPR057929">
    <property type="entry name" value="RamC_N"/>
</dbReference>
<feature type="domain" description="Protein kinase" evidence="1">
    <location>
        <begin position="232"/>
        <end position="491"/>
    </location>
</feature>
<dbReference type="InterPro" id="IPR011009">
    <property type="entry name" value="Kinase-like_dom_sf"/>
</dbReference>
<name>A0ABT9WGI4_9BACL</name>
<dbReference type="Gene3D" id="1.50.10.10">
    <property type="match status" value="1"/>
</dbReference>
<dbReference type="PANTHER" id="PTHR12736:SF21">
    <property type="entry name" value="LANC-LIKE PROTEIN 2"/>
    <property type="match status" value="1"/>
</dbReference>
<dbReference type="PROSITE" id="PS50011">
    <property type="entry name" value="PROTEIN_KINASE_DOM"/>
    <property type="match status" value="1"/>
</dbReference>
<reference evidence="2 3" key="1">
    <citation type="submission" date="2023-07" db="EMBL/GenBank/DDBJ databases">
        <title>Sorghum-associated microbial communities from plants grown in Nebraska, USA.</title>
        <authorList>
            <person name="Schachtman D."/>
        </authorList>
    </citation>
    <scope>NUCLEOTIDE SEQUENCE [LARGE SCALE GENOMIC DNA]</scope>
    <source>
        <strain evidence="2 3">DS1314</strain>
    </source>
</reference>
<protein>
    <submittedName>
        <fullName evidence="2">Serine/threonine protein kinase</fullName>
    </submittedName>
</protein>
<dbReference type="Pfam" id="PF25816">
    <property type="entry name" value="RamC_N"/>
    <property type="match status" value="1"/>
</dbReference>
<proteinExistence type="predicted"/>
<dbReference type="Pfam" id="PF05147">
    <property type="entry name" value="LANC_like"/>
    <property type="match status" value="1"/>
</dbReference>
<dbReference type="Pfam" id="PF00069">
    <property type="entry name" value="Pkinase"/>
    <property type="match status" value="1"/>
</dbReference>
<dbReference type="Proteomes" id="UP001233836">
    <property type="component" value="Unassembled WGS sequence"/>
</dbReference>
<accession>A0ABT9WGI4</accession>
<dbReference type="SUPFAM" id="SSF56112">
    <property type="entry name" value="Protein kinase-like (PK-like)"/>
    <property type="match status" value="1"/>
</dbReference>
<evidence type="ECO:0000313" key="3">
    <source>
        <dbReference type="Proteomes" id="UP001233836"/>
    </source>
</evidence>
<dbReference type="Gene3D" id="1.10.510.10">
    <property type="entry name" value="Transferase(Phosphotransferase) domain 1"/>
    <property type="match status" value="1"/>
</dbReference>
<dbReference type="GO" id="GO:0004674">
    <property type="term" value="F:protein serine/threonine kinase activity"/>
    <property type="evidence" value="ECO:0007669"/>
    <property type="project" value="UniProtKB-KW"/>
</dbReference>
<keyword evidence="2" id="KW-0808">Transferase</keyword>